<dbReference type="AlphaFoldDB" id="A0A4Y9YW16"/>
<feature type="signal peptide" evidence="2">
    <location>
        <begin position="1"/>
        <end position="24"/>
    </location>
</feature>
<dbReference type="EMBL" id="SEOQ01000293">
    <property type="protein sequence ID" value="TFY65940.1"/>
    <property type="molecule type" value="Genomic_DNA"/>
</dbReference>
<name>A0A4Y9YW16_9AGAM</name>
<evidence type="ECO:0000256" key="2">
    <source>
        <dbReference type="SAM" id="SignalP"/>
    </source>
</evidence>
<feature type="compositionally biased region" description="Polar residues" evidence="1">
    <location>
        <begin position="102"/>
        <end position="113"/>
    </location>
</feature>
<dbReference type="OrthoDB" id="10610733at2759"/>
<comment type="caution">
    <text evidence="3">The sequence shown here is derived from an EMBL/GenBank/DDBJ whole genome shotgun (WGS) entry which is preliminary data.</text>
</comment>
<dbReference type="Proteomes" id="UP000298327">
    <property type="component" value="Unassembled WGS sequence"/>
</dbReference>
<accession>A0A4Y9YW16</accession>
<keyword evidence="4" id="KW-1185">Reference proteome</keyword>
<evidence type="ECO:0000256" key="1">
    <source>
        <dbReference type="SAM" id="MobiDB-lite"/>
    </source>
</evidence>
<feature type="non-terminal residue" evidence="3">
    <location>
        <position position="201"/>
    </location>
</feature>
<keyword evidence="2" id="KW-0732">Signal</keyword>
<evidence type="ECO:0000313" key="4">
    <source>
        <dbReference type="Proteomes" id="UP000298327"/>
    </source>
</evidence>
<proteinExistence type="predicted"/>
<feature type="region of interest" description="Disordered" evidence="1">
    <location>
        <begin position="98"/>
        <end position="130"/>
    </location>
</feature>
<evidence type="ECO:0000313" key="3">
    <source>
        <dbReference type="EMBL" id="TFY65940.1"/>
    </source>
</evidence>
<sequence length="201" mass="20522">MRPPWTAILVDVLLFFAKIPMLKAPDFEIGAAALCPSTQAHGTNNTELADSSKHNTAPAMDAEAVARAIQEAVAPLLLRIEEQQAFIWMVSQEMGRGLAGSKATSTNPSTSGTEAPAASSSSSPAQPSASAISVSVPDSVAPAVALASSVPLTPPPRKPSKEAAIRSSKGLTIRIPPPARRAVPAASSSKPAAITVPASSQ</sequence>
<reference evidence="3 4" key="1">
    <citation type="submission" date="2019-02" db="EMBL/GenBank/DDBJ databases">
        <title>Genome sequencing of the rare red list fungi Dentipellis fragilis.</title>
        <authorList>
            <person name="Buettner E."/>
            <person name="Kellner H."/>
        </authorList>
    </citation>
    <scope>NUCLEOTIDE SEQUENCE [LARGE SCALE GENOMIC DNA]</scope>
    <source>
        <strain evidence="3 4">DSM 105465</strain>
    </source>
</reference>
<feature type="chain" id="PRO_5021280722" evidence="2">
    <location>
        <begin position="25"/>
        <end position="201"/>
    </location>
</feature>
<feature type="compositionally biased region" description="Low complexity" evidence="1">
    <location>
        <begin position="180"/>
        <end position="194"/>
    </location>
</feature>
<feature type="region of interest" description="Disordered" evidence="1">
    <location>
        <begin position="148"/>
        <end position="201"/>
    </location>
</feature>
<feature type="compositionally biased region" description="Low complexity" evidence="1">
    <location>
        <begin position="115"/>
        <end position="130"/>
    </location>
</feature>
<gene>
    <name evidence="3" type="ORF">EVG20_g5140</name>
</gene>
<organism evidence="3 4">
    <name type="scientific">Dentipellis fragilis</name>
    <dbReference type="NCBI Taxonomy" id="205917"/>
    <lineage>
        <taxon>Eukaryota</taxon>
        <taxon>Fungi</taxon>
        <taxon>Dikarya</taxon>
        <taxon>Basidiomycota</taxon>
        <taxon>Agaricomycotina</taxon>
        <taxon>Agaricomycetes</taxon>
        <taxon>Russulales</taxon>
        <taxon>Hericiaceae</taxon>
        <taxon>Dentipellis</taxon>
    </lineage>
</organism>
<protein>
    <submittedName>
        <fullName evidence="3">Uncharacterized protein</fullName>
    </submittedName>
</protein>